<evidence type="ECO:0000256" key="2">
    <source>
        <dbReference type="ARBA" id="ARBA00022553"/>
    </source>
</evidence>
<dbReference type="GO" id="GO:0006384">
    <property type="term" value="P:transcription initiation at RNA polymerase III promoter"/>
    <property type="evidence" value="ECO:0007669"/>
    <property type="project" value="InterPro"/>
</dbReference>
<dbReference type="Gene3D" id="1.10.10.10">
    <property type="entry name" value="Winged helix-like DNA-binding domain superfamily/Winged helix DNA-binding domain"/>
    <property type="match status" value="1"/>
</dbReference>
<accession>A0A1X2GYR1</accession>
<dbReference type="Proteomes" id="UP000242146">
    <property type="component" value="Unassembled WGS sequence"/>
</dbReference>
<name>A0A1X2GYR1_9FUNG</name>
<dbReference type="Pfam" id="PF24538">
    <property type="entry name" value="DUF7599"/>
    <property type="match status" value="1"/>
</dbReference>
<keyword evidence="4" id="KW-0804">Transcription</keyword>
<comment type="subcellular location">
    <subcellularLocation>
        <location evidence="1">Nucleus</location>
    </subcellularLocation>
</comment>
<dbReference type="GO" id="GO:0042791">
    <property type="term" value="P:5S class rRNA transcription by RNA polymerase III"/>
    <property type="evidence" value="ECO:0007669"/>
    <property type="project" value="TreeGrafter"/>
</dbReference>
<dbReference type="GO" id="GO:0000127">
    <property type="term" value="C:transcription factor TFIIIC complex"/>
    <property type="evidence" value="ECO:0007669"/>
    <property type="project" value="InterPro"/>
</dbReference>
<dbReference type="OrthoDB" id="68020at2759"/>
<dbReference type="GO" id="GO:0005634">
    <property type="term" value="C:nucleus"/>
    <property type="evidence" value="ECO:0007669"/>
    <property type="project" value="UniProtKB-SubCell"/>
</dbReference>
<feature type="compositionally biased region" description="Basic residues" evidence="6">
    <location>
        <begin position="418"/>
        <end position="428"/>
    </location>
</feature>
<gene>
    <name evidence="8" type="ORF">DM01DRAFT_1013148</name>
</gene>
<dbReference type="PANTHER" id="PTHR15180">
    <property type="entry name" value="GENERAL TRANSCRIPTION FACTOR 3C POLYPEPTIDE 1"/>
    <property type="match status" value="1"/>
</dbReference>
<reference evidence="8 9" key="1">
    <citation type="submission" date="2016-07" db="EMBL/GenBank/DDBJ databases">
        <title>Pervasive Adenine N6-methylation of Active Genes in Fungi.</title>
        <authorList>
            <consortium name="DOE Joint Genome Institute"/>
            <person name="Mondo S.J."/>
            <person name="Dannebaum R.O."/>
            <person name="Kuo R.C."/>
            <person name="Labutti K."/>
            <person name="Haridas S."/>
            <person name="Kuo A."/>
            <person name="Salamov A."/>
            <person name="Ahrendt S.R."/>
            <person name="Lipzen A."/>
            <person name="Sullivan W."/>
            <person name="Andreopoulos W.B."/>
            <person name="Clum A."/>
            <person name="Lindquist E."/>
            <person name="Daum C."/>
            <person name="Ramamoorthy G.K."/>
            <person name="Gryganskyi A."/>
            <person name="Culley D."/>
            <person name="Magnuson J.K."/>
            <person name="James T.Y."/>
            <person name="O'Malley M.A."/>
            <person name="Stajich J.E."/>
            <person name="Spatafora J.W."/>
            <person name="Visel A."/>
            <person name="Grigoriev I.V."/>
        </authorList>
    </citation>
    <scope>NUCLEOTIDE SEQUENCE [LARGE SCALE GENOMIC DNA]</scope>
    <source>
        <strain evidence="8 9">NRRL 3301</strain>
    </source>
</reference>
<proteinExistence type="predicted"/>
<dbReference type="InterPro" id="IPR036390">
    <property type="entry name" value="WH_DNA-bd_sf"/>
</dbReference>
<dbReference type="Pfam" id="PF04182">
    <property type="entry name" value="B-block_TFIIIC"/>
    <property type="match status" value="1"/>
</dbReference>
<evidence type="ECO:0000256" key="4">
    <source>
        <dbReference type="ARBA" id="ARBA00023163"/>
    </source>
</evidence>
<dbReference type="InterPro" id="IPR017930">
    <property type="entry name" value="Myb_dom"/>
</dbReference>
<dbReference type="Pfam" id="PF20222">
    <property type="entry name" value="DUF6581"/>
    <property type="match status" value="1"/>
</dbReference>
<feature type="compositionally biased region" description="Polar residues" evidence="6">
    <location>
        <begin position="534"/>
        <end position="552"/>
    </location>
</feature>
<feature type="region of interest" description="Disordered" evidence="6">
    <location>
        <begin position="534"/>
        <end position="616"/>
    </location>
</feature>
<evidence type="ECO:0000256" key="6">
    <source>
        <dbReference type="SAM" id="MobiDB-lite"/>
    </source>
</evidence>
<keyword evidence="5" id="KW-0539">Nucleus</keyword>
<protein>
    <recommendedName>
        <fullName evidence="7">HTH myb-type domain-containing protein</fullName>
    </recommendedName>
</protein>
<feature type="region of interest" description="Disordered" evidence="6">
    <location>
        <begin position="940"/>
        <end position="965"/>
    </location>
</feature>
<feature type="domain" description="HTH myb-type" evidence="7">
    <location>
        <begin position="1037"/>
        <end position="1064"/>
    </location>
</feature>
<dbReference type="InterPro" id="IPR046488">
    <property type="entry name" value="Sfc3/Tfc3_C"/>
</dbReference>
<feature type="compositionally biased region" description="Low complexity" evidence="6">
    <location>
        <begin position="575"/>
        <end position="586"/>
    </location>
</feature>
<sequence>MFFLTTTLSSIVGRTMDQLASQIKAKDITATMQDIWLQLTRLPELLVNKHVPDTATWDIAQQTYHDTIIWTASATAQCHYLYMDQKIKLTPPQQAVLEYIGAAGPQGIQQCLLSKALQLKPQLIFHYLKRLQTKDLIVKTPSIYRGQFTNTCIHRRYVSSSVSRLAPLDMATVDDQGNIRYDVTVAKINHQLAQAKDQTMAMTDLIRASGLSTEQHIRWARRFLNTLYEEGFVEKVISTANDTNLMCIRRLKDIPPNAFDQIHAKKCNTLDTSDQTSGSNQTMPEKSNPPSRPLEDNDLITFVLNQAERGATNKDIQQAFIGHPPYHVQEITKKIRDADPSVWVTIRDVQGRSTVYRYFDKAAYASYQAHTNPGWATSVPTPASTSTNSDTNDSQDTNKRVAAQAFDPGLPTGATSPAKKKPRQKRTVNGRSQITELRMQALQFIIDRDQVRDFNQSLFDEIQQTASLDPQLRQKKLSRDTADRVIDHLITSGTAQLLKIAFRTLGGAVVMRTLAMKPGMTEKDPVVQAYLHQQQTSALERQRTKFTPNHQQMDALRRIDAPVDRPIGPITDDCTPATSAIPSPSTASPPPTASPAAPSSTTSSAESSADSLEARPDADRSQLDFLFLARHRRSVAIRHGWIESKWLRARDLHLYLFQRQLDHHPATSQADKEEEQPILLSTLLNDMPLSLFVRIIGIHRPTDAVEQFMVTNTDAAIPTHALPDHVRRDILISVSSFRNRLVALLDILMALGVVQQRQRTSTASRLGYVLDTSEPMYWCMAQGAICDFSQATRPVLSTLPLQTVEHVSAFWKELQYLCTCVHANDSQTSTVAHLGRRQRKALGYTLATITRPSTWVTGCNGKGIDEEQHISQRLSSDPLTAEQKRILDQHVDYRHQCIRASLPHHDWALCRHLARETGLLPLRVRSYYINLELAFAKRNHRPERLRDPPGTAQRKPKPPPVPKAKVPQAIQDLLQAAKQNQSIARSPIPQQPTGPKRPVLFDRRAVVQTRFDAMDNDVFLHALAIMRWRSRFGKFYWKPILQVLPNKTSQQCRDHLKNLKDVQSVHLDKLIQLEMIWSQELYPRATEEHAFLDPKPWDTLSYDLASQVEYFLKQRITLTSEPSYVTWIDIQHDMTSILAQYDVRRSRRQRLYQGRPTNVERHSRLFTSSLPVFSLLSRTTGTSLAGPHPTNTSQIRLQTLVDVIKMVTMLPEEAFDPHLSYRLLSQYSSEEVEHGYQVLTSERFLAISKHDPRQRVPGRSYRVSSKYLSCLEGPVEKALMDRALDYRRQLGDGQTLPSELDAGAEFCLLDLASQHKILFTFQDGQAWTEHVSGAVYPNPLTEPESNVQDWLCEKEVIDVHVDTSDMPTAPPEPTAPKPIVLLTLAQVDALLSAAHPTTRNVLWQVYRAVATFGDQGTTPLALKAVLHEVQSASMNEEELSYHLDTLEKLQVILKVGREERRWVSIENARDWLVQLDGGQGSFVQPRAWLNLAGQAGPMQSLVDHGILGHIVQQPGVSQVRKKN</sequence>
<keyword evidence="3" id="KW-0238">DNA-binding</keyword>
<feature type="compositionally biased region" description="Polar residues" evidence="6">
    <location>
        <begin position="270"/>
        <end position="289"/>
    </location>
</feature>
<dbReference type="GO" id="GO:0003677">
    <property type="term" value="F:DNA binding"/>
    <property type="evidence" value="ECO:0007669"/>
    <property type="project" value="UniProtKB-KW"/>
</dbReference>
<evidence type="ECO:0000259" key="7">
    <source>
        <dbReference type="PROSITE" id="PS51294"/>
    </source>
</evidence>
<dbReference type="EMBL" id="MCGT01000001">
    <property type="protein sequence ID" value="ORX63152.1"/>
    <property type="molecule type" value="Genomic_DNA"/>
</dbReference>
<evidence type="ECO:0000256" key="1">
    <source>
        <dbReference type="ARBA" id="ARBA00004123"/>
    </source>
</evidence>
<dbReference type="InterPro" id="IPR007309">
    <property type="entry name" value="TFIIIC_Bblock-bd"/>
</dbReference>
<evidence type="ECO:0000313" key="8">
    <source>
        <dbReference type="EMBL" id="ORX63152.1"/>
    </source>
</evidence>
<evidence type="ECO:0000256" key="3">
    <source>
        <dbReference type="ARBA" id="ARBA00023125"/>
    </source>
</evidence>
<dbReference type="SUPFAM" id="SSF46785">
    <property type="entry name" value="Winged helix' DNA-binding domain"/>
    <property type="match status" value="1"/>
</dbReference>
<dbReference type="InterPro" id="IPR044210">
    <property type="entry name" value="Tfc3-like"/>
</dbReference>
<dbReference type="InterPro" id="IPR036388">
    <property type="entry name" value="WH-like_DNA-bd_sf"/>
</dbReference>
<dbReference type="InterPro" id="IPR056020">
    <property type="entry name" value="DUF7599"/>
</dbReference>
<keyword evidence="9" id="KW-1185">Reference proteome</keyword>
<feature type="region of interest" description="Disordered" evidence="6">
    <location>
        <begin position="270"/>
        <end position="296"/>
    </location>
</feature>
<feature type="compositionally biased region" description="Low complexity" evidence="6">
    <location>
        <begin position="376"/>
        <end position="395"/>
    </location>
</feature>
<comment type="caution">
    <text evidence="8">The sequence shown here is derived from an EMBL/GenBank/DDBJ whole genome shotgun (WGS) entry which is preliminary data.</text>
</comment>
<dbReference type="PANTHER" id="PTHR15180:SF1">
    <property type="entry name" value="GENERAL TRANSCRIPTION FACTOR 3C POLYPEPTIDE 1"/>
    <property type="match status" value="1"/>
</dbReference>
<evidence type="ECO:0000256" key="5">
    <source>
        <dbReference type="ARBA" id="ARBA00023242"/>
    </source>
</evidence>
<dbReference type="STRING" id="101127.A0A1X2GYR1"/>
<organism evidence="8 9">
    <name type="scientific">Hesseltinella vesiculosa</name>
    <dbReference type="NCBI Taxonomy" id="101127"/>
    <lineage>
        <taxon>Eukaryota</taxon>
        <taxon>Fungi</taxon>
        <taxon>Fungi incertae sedis</taxon>
        <taxon>Mucoromycota</taxon>
        <taxon>Mucoromycotina</taxon>
        <taxon>Mucoromycetes</taxon>
        <taxon>Mucorales</taxon>
        <taxon>Cunninghamellaceae</taxon>
        <taxon>Hesseltinella</taxon>
    </lineage>
</organism>
<evidence type="ECO:0000313" key="9">
    <source>
        <dbReference type="Proteomes" id="UP000242146"/>
    </source>
</evidence>
<feature type="region of interest" description="Disordered" evidence="6">
    <location>
        <begin position="372"/>
        <end position="431"/>
    </location>
</feature>
<keyword evidence="2" id="KW-0597">Phosphoprotein</keyword>
<feature type="compositionally biased region" description="Low complexity" evidence="6">
    <location>
        <begin position="594"/>
        <end position="609"/>
    </location>
</feature>
<dbReference type="PROSITE" id="PS51294">
    <property type="entry name" value="HTH_MYB"/>
    <property type="match status" value="1"/>
</dbReference>